<dbReference type="SUPFAM" id="SSF53649">
    <property type="entry name" value="Alkaline phosphatase-like"/>
    <property type="match status" value="1"/>
</dbReference>
<reference evidence="3 4" key="1">
    <citation type="submission" date="2019-08" db="EMBL/GenBank/DDBJ databases">
        <title>100 year-old enigma solved: identification of Planctomyces bekefii, the type genus and species of the phylum Planctomycetes.</title>
        <authorList>
            <person name="Svetlana D.N."/>
            <person name="Overmann J."/>
        </authorList>
    </citation>
    <scope>NUCLEOTIDE SEQUENCE [LARGE SCALE GENOMIC DNA]</scope>
    <source>
        <strain evidence="3">Phe10_nw2017</strain>
    </source>
</reference>
<dbReference type="PROSITE" id="PS00070">
    <property type="entry name" value="ALDEHYDE_DEHYDR_CYS"/>
    <property type="match status" value="1"/>
</dbReference>
<protein>
    <recommendedName>
        <fullName evidence="5">Sulfatase</fullName>
    </recommendedName>
</protein>
<sequence>MLMLSGSPKKLCNGVTRRELLQIGGISGLGLSSLQAATPAQSAPKAKACIFVFLFGSPPQHETFDPKPQAPREIQGEMSAISTCVPGLQLGEGLPLTATIADRLTIVRSMTHDYPIHCCAYVMTGMPIYSIPLETAPRDPQHWPFIGSVVDYLDSQQRSQPASMPANVGLPWRFCSRGTSSNQAGPYGAFLGNGFDPFWTDFQGTGTVVVPPLNADTQTEQVLDPHAGIDAAGHFTLADGCQLPADLSPARFDARRHLLSRFDAARASLDTAAETLRWSAQQQRAFSLVGSHSIRQALDVHRESHTTRSRYGLNLFGQSCLAARRLVEAGARFVSVFWDPFGPHGASVWDTHSNHFPRLRNYLLPVFDQTWSALISDLHDRGLLDETLVLCTSEHGRTPQIDSGPRGGARHHWSRVYSSVFAGGGMAQGKVVGSSDAIGGDVADTPISPKDMQATAYHLLGFPEDATIPDPQGRPLRIAGSGQVRPELLQ</sequence>
<dbReference type="Gene3D" id="3.40.720.10">
    <property type="entry name" value="Alkaline Phosphatase, subunit A"/>
    <property type="match status" value="1"/>
</dbReference>
<evidence type="ECO:0000256" key="1">
    <source>
        <dbReference type="ARBA" id="ARBA00023002"/>
    </source>
</evidence>
<gene>
    <name evidence="3" type="ORF">E3A20_06340</name>
</gene>
<dbReference type="Proteomes" id="UP000321083">
    <property type="component" value="Unassembled WGS sequence"/>
</dbReference>
<dbReference type="InterPro" id="IPR017850">
    <property type="entry name" value="Alkaline_phosphatase_core_sf"/>
</dbReference>
<dbReference type="EMBL" id="SRHE01000083">
    <property type="protein sequence ID" value="TWW10647.1"/>
    <property type="molecule type" value="Genomic_DNA"/>
</dbReference>
<dbReference type="GO" id="GO:0016491">
    <property type="term" value="F:oxidoreductase activity"/>
    <property type="evidence" value="ECO:0007669"/>
    <property type="project" value="UniProtKB-KW"/>
</dbReference>
<reference evidence="3 4" key="2">
    <citation type="submission" date="2019-08" db="EMBL/GenBank/DDBJ databases">
        <authorList>
            <person name="Henke P."/>
        </authorList>
    </citation>
    <scope>NUCLEOTIDE SEQUENCE [LARGE SCALE GENOMIC DNA]</scope>
    <source>
        <strain evidence="3">Phe10_nw2017</strain>
    </source>
</reference>
<feature type="region of interest" description="Disordered" evidence="2">
    <location>
        <begin position="468"/>
        <end position="490"/>
    </location>
</feature>
<organism evidence="3 4">
    <name type="scientific">Planctomyces bekefii</name>
    <dbReference type="NCBI Taxonomy" id="1653850"/>
    <lineage>
        <taxon>Bacteria</taxon>
        <taxon>Pseudomonadati</taxon>
        <taxon>Planctomycetota</taxon>
        <taxon>Planctomycetia</taxon>
        <taxon>Planctomycetales</taxon>
        <taxon>Planctomycetaceae</taxon>
        <taxon>Planctomyces</taxon>
    </lineage>
</organism>
<evidence type="ECO:0000256" key="2">
    <source>
        <dbReference type="SAM" id="MobiDB-lite"/>
    </source>
</evidence>
<dbReference type="PROSITE" id="PS51318">
    <property type="entry name" value="TAT"/>
    <property type="match status" value="1"/>
</dbReference>
<evidence type="ECO:0000313" key="3">
    <source>
        <dbReference type="EMBL" id="TWW10647.1"/>
    </source>
</evidence>
<name>A0A5C6M8M8_9PLAN</name>
<dbReference type="InterPro" id="IPR010869">
    <property type="entry name" value="DUF1501"/>
</dbReference>
<dbReference type="InterPro" id="IPR006311">
    <property type="entry name" value="TAT_signal"/>
</dbReference>
<dbReference type="PANTHER" id="PTHR43737:SF1">
    <property type="entry name" value="DUF1501 DOMAIN-CONTAINING PROTEIN"/>
    <property type="match status" value="1"/>
</dbReference>
<keyword evidence="4" id="KW-1185">Reference proteome</keyword>
<dbReference type="InterPro" id="IPR016160">
    <property type="entry name" value="Ald_DH_CS_CYS"/>
</dbReference>
<dbReference type="PANTHER" id="PTHR43737">
    <property type="entry name" value="BLL7424 PROTEIN"/>
    <property type="match status" value="1"/>
</dbReference>
<proteinExistence type="predicted"/>
<dbReference type="Pfam" id="PF07394">
    <property type="entry name" value="DUF1501"/>
    <property type="match status" value="1"/>
</dbReference>
<evidence type="ECO:0000313" key="4">
    <source>
        <dbReference type="Proteomes" id="UP000321083"/>
    </source>
</evidence>
<accession>A0A5C6M8M8</accession>
<dbReference type="AlphaFoldDB" id="A0A5C6M8M8"/>
<comment type="caution">
    <text evidence="3">The sequence shown here is derived from an EMBL/GenBank/DDBJ whole genome shotgun (WGS) entry which is preliminary data.</text>
</comment>
<evidence type="ECO:0008006" key="5">
    <source>
        <dbReference type="Google" id="ProtNLM"/>
    </source>
</evidence>
<keyword evidence="1" id="KW-0560">Oxidoreductase</keyword>